<evidence type="ECO:0000313" key="2">
    <source>
        <dbReference type="Proteomes" id="UP000716291"/>
    </source>
</evidence>
<organism evidence="1 2">
    <name type="scientific">Rhizopus oryzae</name>
    <name type="common">Mucormycosis agent</name>
    <name type="synonym">Rhizopus arrhizus var. delemar</name>
    <dbReference type="NCBI Taxonomy" id="64495"/>
    <lineage>
        <taxon>Eukaryota</taxon>
        <taxon>Fungi</taxon>
        <taxon>Fungi incertae sedis</taxon>
        <taxon>Mucoromycota</taxon>
        <taxon>Mucoromycotina</taxon>
        <taxon>Mucoromycetes</taxon>
        <taxon>Mucorales</taxon>
        <taxon>Mucorineae</taxon>
        <taxon>Rhizopodaceae</taxon>
        <taxon>Rhizopus</taxon>
    </lineage>
</organism>
<sequence length="148" mass="16938">MEYILDQNEFVVVETIATHTDYLKKCPASSESSLACSMRIEKPKDKDIRMKEANVKRDYVRHTVQDKVDRKCILSKDHKTAIINFIDANPSAAAVEVTEHLLKRFSDLKVSRSTVYSFMKSECNLLLKKADFHSVERNSSAKIEEPVT</sequence>
<gene>
    <name evidence="1" type="ORF">G6F64_011212</name>
</gene>
<dbReference type="AlphaFoldDB" id="A0A9P6WZJ9"/>
<protein>
    <recommendedName>
        <fullName evidence="3">Homeodomain-like DNA binding domain-containing transcription factor</fullName>
    </recommendedName>
</protein>
<comment type="caution">
    <text evidence="1">The sequence shown here is derived from an EMBL/GenBank/DDBJ whole genome shotgun (WGS) entry which is preliminary data.</text>
</comment>
<accession>A0A9P6WZJ9</accession>
<proteinExistence type="predicted"/>
<dbReference type="EMBL" id="JAANQT010002624">
    <property type="protein sequence ID" value="KAG1302113.1"/>
    <property type="molecule type" value="Genomic_DNA"/>
</dbReference>
<name>A0A9P6WZJ9_RHIOR</name>
<reference evidence="1" key="1">
    <citation type="journal article" date="2020" name="Microb. Genom.">
        <title>Genetic diversity of clinical and environmental Mucorales isolates obtained from an investigation of mucormycosis cases among solid organ transplant recipients.</title>
        <authorList>
            <person name="Nguyen M.H."/>
            <person name="Kaul D."/>
            <person name="Muto C."/>
            <person name="Cheng S.J."/>
            <person name="Richter R.A."/>
            <person name="Bruno V.M."/>
            <person name="Liu G."/>
            <person name="Beyhan S."/>
            <person name="Sundermann A.J."/>
            <person name="Mounaud S."/>
            <person name="Pasculle A.W."/>
            <person name="Nierman W.C."/>
            <person name="Driscoll E."/>
            <person name="Cumbie R."/>
            <person name="Clancy C.J."/>
            <person name="Dupont C.L."/>
        </authorList>
    </citation>
    <scope>NUCLEOTIDE SEQUENCE</scope>
    <source>
        <strain evidence="1">GL11</strain>
    </source>
</reference>
<evidence type="ECO:0000313" key="1">
    <source>
        <dbReference type="EMBL" id="KAG1302113.1"/>
    </source>
</evidence>
<keyword evidence="2" id="KW-1185">Reference proteome</keyword>
<evidence type="ECO:0008006" key="3">
    <source>
        <dbReference type="Google" id="ProtNLM"/>
    </source>
</evidence>
<dbReference type="Proteomes" id="UP000716291">
    <property type="component" value="Unassembled WGS sequence"/>
</dbReference>